<dbReference type="GO" id="GO:0006629">
    <property type="term" value="P:lipid metabolic process"/>
    <property type="evidence" value="ECO:0007669"/>
    <property type="project" value="InterPro"/>
</dbReference>
<feature type="domain" description="Partial AB-hydrolase lipase" evidence="2">
    <location>
        <begin position="117"/>
        <end position="176"/>
    </location>
</feature>
<accession>A0A8B7XZQ3</accession>
<reference evidence="4" key="1">
    <citation type="submission" date="2025-08" db="UniProtKB">
        <authorList>
            <consortium name="RefSeq"/>
        </authorList>
    </citation>
    <scope>IDENTIFICATION</scope>
</reference>
<dbReference type="OrthoDB" id="9974421at2759"/>
<dbReference type="InterPro" id="IPR006693">
    <property type="entry name" value="AB_hydrolase_lipase"/>
</dbReference>
<feature type="signal peptide" evidence="1">
    <location>
        <begin position="1"/>
        <end position="33"/>
    </location>
</feature>
<organism evidence="3 4">
    <name type="scientific">Acanthaster planci</name>
    <name type="common">Crown-of-thorns starfish</name>
    <dbReference type="NCBI Taxonomy" id="133434"/>
    <lineage>
        <taxon>Eukaryota</taxon>
        <taxon>Metazoa</taxon>
        <taxon>Echinodermata</taxon>
        <taxon>Eleutherozoa</taxon>
        <taxon>Asterozoa</taxon>
        <taxon>Asteroidea</taxon>
        <taxon>Valvatacea</taxon>
        <taxon>Valvatida</taxon>
        <taxon>Acanthasteridae</taxon>
        <taxon>Acanthaster</taxon>
    </lineage>
</organism>
<dbReference type="OMA" id="GHMPTKA"/>
<sequence length="477" mass="54445">MQMCGSVQVFSSRLSFWLFVLCVLASLWQFGSSSSLQKLPFRVSGQVQDFLGFQKSEDAKHASKSDRIDKLFNVLPGVLRAYGYPNVEEKLERLRCHFDAVNKTGLGHDPDIKYNVSGLIASHGYPVEEHEVHTADGFILTLHRIPYGVKNSSKGPREVAFLQHGLLAAASNWVTNQPNQSLGYLLADAGYDVWMGNSRGNTYSKKHETLKPDQRKFWEWTWDEMAKYDLPACLNYALNKTGQKELYYIGHSQGTMIAFAEFSRNQELAKKVKKFFALGPVATVGYMTSPLFKFLSEDLPDNFLTEVLAYLHLYDFFPSDEFFRFLAETVCSERETVFICEFALSMFVGYSREHMNASRIPVYVTNCPAGTSVWNMDHWAQMVTSKKCCMYNFGPKGNMKHYNQTTPPEYKIENMETPTALFYGGLDTLADLKDVSLLIPKIKHLFYNKEIPTYGHLDFIWAIDAQSFCYKDILGLM</sequence>
<dbReference type="RefSeq" id="XP_022086383.1">
    <property type="nucleotide sequence ID" value="XM_022230691.1"/>
</dbReference>
<dbReference type="KEGG" id="aplc:110976933"/>
<dbReference type="SUPFAM" id="SSF53474">
    <property type="entry name" value="alpha/beta-Hydrolases"/>
    <property type="match status" value="1"/>
</dbReference>
<dbReference type="Gene3D" id="3.40.50.1820">
    <property type="entry name" value="alpha/beta hydrolase"/>
    <property type="match status" value="1"/>
</dbReference>
<dbReference type="AlphaFoldDB" id="A0A8B7XZQ3"/>
<dbReference type="Proteomes" id="UP000694845">
    <property type="component" value="Unplaced"/>
</dbReference>
<dbReference type="Pfam" id="PF04083">
    <property type="entry name" value="Abhydro_lipase"/>
    <property type="match status" value="1"/>
</dbReference>
<dbReference type="InterPro" id="IPR029058">
    <property type="entry name" value="AB_hydrolase_fold"/>
</dbReference>
<evidence type="ECO:0000313" key="3">
    <source>
        <dbReference type="Proteomes" id="UP000694845"/>
    </source>
</evidence>
<dbReference type="FunFam" id="3.40.50.1820:FF:000012">
    <property type="entry name" value="Lipase"/>
    <property type="match status" value="1"/>
</dbReference>
<keyword evidence="3" id="KW-1185">Reference proteome</keyword>
<feature type="chain" id="PRO_5034382411" evidence="1">
    <location>
        <begin position="34"/>
        <end position="477"/>
    </location>
</feature>
<evidence type="ECO:0000313" key="4">
    <source>
        <dbReference type="RefSeq" id="XP_022086383.1"/>
    </source>
</evidence>
<keyword evidence="1" id="KW-0732">Signal</keyword>
<dbReference type="GeneID" id="110976933"/>
<name>A0A8B7XZQ3_ACAPL</name>
<protein>
    <submittedName>
        <fullName evidence="4">Gastric triacylglycerol lipase-like</fullName>
    </submittedName>
</protein>
<evidence type="ECO:0000256" key="1">
    <source>
        <dbReference type="SAM" id="SignalP"/>
    </source>
</evidence>
<dbReference type="PANTHER" id="PTHR11005">
    <property type="entry name" value="LYSOSOMAL ACID LIPASE-RELATED"/>
    <property type="match status" value="1"/>
</dbReference>
<proteinExistence type="predicted"/>
<evidence type="ECO:0000259" key="2">
    <source>
        <dbReference type="Pfam" id="PF04083"/>
    </source>
</evidence>
<gene>
    <name evidence="4" type="primary">LOC110976933</name>
</gene>